<comment type="similarity">
    <text evidence="1">Belongs to the Tango6 family.</text>
</comment>
<dbReference type="Pfam" id="PF10304">
    <property type="entry name" value="RTP1_C2"/>
    <property type="match status" value="1"/>
</dbReference>
<dbReference type="SUPFAM" id="SSF48371">
    <property type="entry name" value="ARM repeat"/>
    <property type="match status" value="1"/>
</dbReference>
<name>A0A9P0GVV2_PHACE</name>
<dbReference type="Gene3D" id="3.10.20.90">
    <property type="entry name" value="Phosphatidylinositol 3-kinase Catalytic Subunit, Chain A, domain 1"/>
    <property type="match status" value="1"/>
</dbReference>
<dbReference type="InterPro" id="IPR057407">
    <property type="entry name" value="HEAT_TANGO6"/>
</dbReference>
<reference evidence="3" key="1">
    <citation type="submission" date="2022-01" db="EMBL/GenBank/DDBJ databases">
        <authorList>
            <person name="King R."/>
        </authorList>
    </citation>
    <scope>NUCLEOTIDE SEQUENCE</scope>
</reference>
<dbReference type="OrthoDB" id="39591at2759"/>
<dbReference type="Pfam" id="PF23565">
    <property type="entry name" value="ARM_TANGO6"/>
    <property type="match status" value="1"/>
</dbReference>
<dbReference type="PROSITE" id="PS50053">
    <property type="entry name" value="UBIQUITIN_2"/>
    <property type="match status" value="1"/>
</dbReference>
<dbReference type="PANTHER" id="PTHR20959:SF1">
    <property type="entry name" value="TRANSPORT AND GOLGI ORGANIZATION PROTEIN 6 HOMOLOG"/>
    <property type="match status" value="1"/>
</dbReference>
<dbReference type="EMBL" id="OU896715">
    <property type="protein sequence ID" value="CAH1183726.1"/>
    <property type="molecule type" value="Genomic_DNA"/>
</dbReference>
<dbReference type="InterPro" id="IPR039600">
    <property type="entry name" value="TANGO6/Rtp1"/>
</dbReference>
<dbReference type="InterPro" id="IPR019414">
    <property type="entry name" value="Rtp1_C2"/>
</dbReference>
<organism evidence="3 4">
    <name type="scientific">Phaedon cochleariae</name>
    <name type="common">Mustard beetle</name>
    <dbReference type="NCBI Taxonomy" id="80249"/>
    <lineage>
        <taxon>Eukaryota</taxon>
        <taxon>Metazoa</taxon>
        <taxon>Ecdysozoa</taxon>
        <taxon>Arthropoda</taxon>
        <taxon>Hexapoda</taxon>
        <taxon>Insecta</taxon>
        <taxon>Pterygota</taxon>
        <taxon>Neoptera</taxon>
        <taxon>Endopterygota</taxon>
        <taxon>Coleoptera</taxon>
        <taxon>Polyphaga</taxon>
        <taxon>Cucujiformia</taxon>
        <taxon>Chrysomeloidea</taxon>
        <taxon>Chrysomelidae</taxon>
        <taxon>Chrysomelinae</taxon>
        <taxon>Chrysomelini</taxon>
        <taxon>Phaedon</taxon>
    </lineage>
</organism>
<dbReference type="GO" id="GO:0009306">
    <property type="term" value="P:protein secretion"/>
    <property type="evidence" value="ECO:0007669"/>
    <property type="project" value="TreeGrafter"/>
</dbReference>
<sequence>MLIKVKTLTGKEIEIDIEPTDKVERIKERVEEKEGIPPQQQRLIFSGKQILIPVNKERESNSCEADIKLFKYREDVPEQTFIMDKNGIVKFLNRLNTGDEIPNLNFWEDTCVHILNELRTDFESISEHQFSITQHNFSPDSSKKTSAEWKTICLFFYLMNLLRVEIEKSEDVLLSVQETRDVKHCLNYITKIGICTKLQPKLPFFVEIQSVKEENENEDIFWNYNVLKCTTNGLCELLKVPSMRILVLPECLKFILVAVYQISYCPLKKPDVDANNVISEPIYNLLVQEKERFIKLMEYLKRSIHPRIFAKQNMIILQENSPKWFKKSVSQTLTDIIRSNNGVEIIAVSLIGDCDYDSAQTWKILDVLTRLILSCQVFPDFENNICKQVIKLLDKTNEETLIFERVFCYCTKSIYQIDPELCKEHFVRASVSYLLYFTYKGHIFQDGEDITQKIEQTIRIIHTIFIENSLDNHQALPLEILKPMMGVIFRFFVLTSNSSFKSTNNNLQAITIAYLLKFPDEFLQLIDNFLFGIDTKEILPFRNDLILEANKAKIIIKLADYSITYSSLDNSECLLKLLKPNSKLLVRFFGFLLNTLTNKEKYFIKKNDDLLQLESDAIMNEFFERNITVYKLLSEMAEEKTIQEQLSEEPGDIIEYIRNVLRRTLELSTHQTEDPDAQEFQSLFTVIIILQNLIARSRKSDLKQYDCLITDLTVISRETGNVEMRNIIEKILGNMERSVSGPSPMLHERDVKTDLDKAIEDICDPLLPTRGHGLLSLKKLLENKDKQAMDRKQYILNLLQQNLKNDDSFIYLNAIGCLAALADIFPDTILNILCEEYSDPSRTSTEGGHEIKMKLGECLVRVTRQLGEMAPKYKPLLLNTFLVGAKEDDDLMRASSLSNLGEICRALGYKLGTIVTEVLSCVNAIIATDKSPQARRAAVTVIRQLFVGLESEMLAFLKEDILPIYRTLKAVYNDDKDEVMRLQAQLALEELNENMKSLVFAKPQLHTEKNIVMLN</sequence>
<evidence type="ECO:0000259" key="2">
    <source>
        <dbReference type="PROSITE" id="PS50053"/>
    </source>
</evidence>
<dbReference type="SUPFAM" id="SSF54236">
    <property type="entry name" value="Ubiquitin-like"/>
    <property type="match status" value="1"/>
</dbReference>
<dbReference type="InterPro" id="IPR057347">
    <property type="entry name" value="TANGO6_N"/>
</dbReference>
<dbReference type="Pfam" id="PF25267">
    <property type="entry name" value="TANGO6_N"/>
    <property type="match status" value="1"/>
</dbReference>
<dbReference type="InterPro" id="IPR019451">
    <property type="entry name" value="Rtp1_C1"/>
</dbReference>
<dbReference type="InterPro" id="IPR011989">
    <property type="entry name" value="ARM-like"/>
</dbReference>
<dbReference type="InterPro" id="IPR000626">
    <property type="entry name" value="Ubiquitin-like_dom"/>
</dbReference>
<accession>A0A9P0GVV2</accession>
<dbReference type="InterPro" id="IPR029071">
    <property type="entry name" value="Ubiquitin-like_domsf"/>
</dbReference>
<dbReference type="Pfam" id="PF10363">
    <property type="entry name" value="RTP1_C1"/>
    <property type="match status" value="1"/>
</dbReference>
<gene>
    <name evidence="3" type="ORF">PHAECO_LOCUS12294</name>
</gene>
<dbReference type="PRINTS" id="PR00348">
    <property type="entry name" value="UBIQUITIN"/>
</dbReference>
<dbReference type="PANTHER" id="PTHR20959">
    <property type="entry name" value="TRANSPORT AND GOLGI ORGANIZATION PROTEIN 6 FAMILY MEMBER"/>
    <property type="match status" value="1"/>
</dbReference>
<keyword evidence="4" id="KW-1185">Reference proteome</keyword>
<evidence type="ECO:0000256" key="1">
    <source>
        <dbReference type="ARBA" id="ARBA00005724"/>
    </source>
</evidence>
<dbReference type="Gene3D" id="1.25.10.10">
    <property type="entry name" value="Leucine-rich Repeat Variant"/>
    <property type="match status" value="1"/>
</dbReference>
<dbReference type="Proteomes" id="UP001153737">
    <property type="component" value="Chromosome 9"/>
</dbReference>
<protein>
    <recommendedName>
        <fullName evidence="2">Ubiquitin-like domain-containing protein</fullName>
    </recommendedName>
</protein>
<proteinExistence type="inferred from homology"/>
<evidence type="ECO:0000313" key="4">
    <source>
        <dbReference type="Proteomes" id="UP001153737"/>
    </source>
</evidence>
<dbReference type="AlphaFoldDB" id="A0A9P0GVV2"/>
<dbReference type="InterPro" id="IPR016024">
    <property type="entry name" value="ARM-type_fold"/>
</dbReference>
<dbReference type="InterPro" id="IPR019956">
    <property type="entry name" value="Ubiquitin_dom"/>
</dbReference>
<evidence type="ECO:0000313" key="3">
    <source>
        <dbReference type="EMBL" id="CAH1183726.1"/>
    </source>
</evidence>
<dbReference type="SMART" id="SM00213">
    <property type="entry name" value="UBQ"/>
    <property type="match status" value="1"/>
</dbReference>
<reference evidence="3" key="2">
    <citation type="submission" date="2022-10" db="EMBL/GenBank/DDBJ databases">
        <authorList>
            <consortium name="ENA_rothamsted_submissions"/>
            <consortium name="culmorum"/>
            <person name="King R."/>
        </authorList>
    </citation>
    <scope>NUCLEOTIDE SEQUENCE</scope>
</reference>
<dbReference type="Pfam" id="PF00240">
    <property type="entry name" value="ubiquitin"/>
    <property type="match status" value="1"/>
</dbReference>
<feature type="domain" description="Ubiquitin-like" evidence="2">
    <location>
        <begin position="1"/>
        <end position="50"/>
    </location>
</feature>